<keyword evidence="6" id="KW-0472">Membrane</keyword>
<keyword evidence="1" id="KW-0479">Metal-binding</keyword>
<feature type="transmembrane region" description="Helical" evidence="6">
    <location>
        <begin position="113"/>
        <end position="132"/>
    </location>
</feature>
<dbReference type="InterPro" id="IPR010666">
    <property type="entry name" value="Znf_GRF"/>
</dbReference>
<organism evidence="8 9">
    <name type="scientific">Heracleum sosnowskyi</name>
    <dbReference type="NCBI Taxonomy" id="360622"/>
    <lineage>
        <taxon>Eukaryota</taxon>
        <taxon>Viridiplantae</taxon>
        <taxon>Streptophyta</taxon>
        <taxon>Embryophyta</taxon>
        <taxon>Tracheophyta</taxon>
        <taxon>Spermatophyta</taxon>
        <taxon>Magnoliopsida</taxon>
        <taxon>eudicotyledons</taxon>
        <taxon>Gunneridae</taxon>
        <taxon>Pentapetalae</taxon>
        <taxon>asterids</taxon>
        <taxon>campanulids</taxon>
        <taxon>Apiales</taxon>
        <taxon>Apiaceae</taxon>
        <taxon>Apioideae</taxon>
        <taxon>apioid superclade</taxon>
        <taxon>Tordylieae</taxon>
        <taxon>Tordyliinae</taxon>
        <taxon>Heracleum</taxon>
    </lineage>
</organism>
<evidence type="ECO:0000256" key="4">
    <source>
        <dbReference type="PROSITE-ProRule" id="PRU01343"/>
    </source>
</evidence>
<feature type="domain" description="GRF-type" evidence="7">
    <location>
        <begin position="18"/>
        <end position="59"/>
    </location>
</feature>
<keyword evidence="5" id="KW-0175">Coiled coil</keyword>
<name>A0AAD8H7W7_9APIA</name>
<dbReference type="PANTHER" id="PTHR33248">
    <property type="entry name" value="ZINC ION-BINDING PROTEIN"/>
    <property type="match status" value="1"/>
</dbReference>
<keyword evidence="2 4" id="KW-0863">Zinc-finger</keyword>
<evidence type="ECO:0000256" key="5">
    <source>
        <dbReference type="SAM" id="Coils"/>
    </source>
</evidence>
<evidence type="ECO:0000313" key="9">
    <source>
        <dbReference type="Proteomes" id="UP001237642"/>
    </source>
</evidence>
<reference evidence="8" key="1">
    <citation type="submission" date="2023-02" db="EMBL/GenBank/DDBJ databases">
        <title>Genome of toxic invasive species Heracleum sosnowskyi carries increased number of genes despite the absence of recent whole-genome duplications.</title>
        <authorList>
            <person name="Schelkunov M."/>
            <person name="Shtratnikova V."/>
            <person name="Makarenko M."/>
            <person name="Klepikova A."/>
            <person name="Omelchenko D."/>
            <person name="Novikova G."/>
            <person name="Obukhova E."/>
            <person name="Bogdanov V."/>
            <person name="Penin A."/>
            <person name="Logacheva M."/>
        </authorList>
    </citation>
    <scope>NUCLEOTIDE SEQUENCE</scope>
    <source>
        <strain evidence="8">Hsosn_3</strain>
        <tissue evidence="8">Leaf</tissue>
    </source>
</reference>
<dbReference type="Pfam" id="PF06839">
    <property type="entry name" value="Zn_ribbon_GRF"/>
    <property type="match status" value="1"/>
</dbReference>
<dbReference type="Proteomes" id="UP001237642">
    <property type="component" value="Unassembled WGS sequence"/>
</dbReference>
<dbReference type="GO" id="GO:0008270">
    <property type="term" value="F:zinc ion binding"/>
    <property type="evidence" value="ECO:0007669"/>
    <property type="project" value="UniProtKB-KW"/>
</dbReference>
<keyword evidence="6" id="KW-0812">Transmembrane</keyword>
<accession>A0AAD8H7W7</accession>
<keyword evidence="6" id="KW-1133">Transmembrane helix</keyword>
<evidence type="ECO:0000256" key="6">
    <source>
        <dbReference type="SAM" id="Phobius"/>
    </source>
</evidence>
<evidence type="ECO:0000256" key="3">
    <source>
        <dbReference type="ARBA" id="ARBA00022833"/>
    </source>
</evidence>
<keyword evidence="9" id="KW-1185">Reference proteome</keyword>
<evidence type="ECO:0000256" key="2">
    <source>
        <dbReference type="ARBA" id="ARBA00022771"/>
    </source>
</evidence>
<sequence length="145" mass="16888">MASRSTTLSRDSSARYVCDCGLRARMYTSWSFKNPGRRFYTCSQTSDIRCDYFEWYDGGFEGRHGEIITHLNSRCIYLEAKIELLEEKIVQLEAKLVTKKEKKVARKKQLQKLVKFGCFAIVLFMAVMVIKIQRTVNVNGCQYIM</sequence>
<proteinExistence type="predicted"/>
<dbReference type="EMBL" id="JAUIZM010000010">
    <property type="protein sequence ID" value="KAK1361451.1"/>
    <property type="molecule type" value="Genomic_DNA"/>
</dbReference>
<protein>
    <submittedName>
        <fullName evidence="8">GRF-type domain-containing protein</fullName>
    </submittedName>
</protein>
<evidence type="ECO:0000259" key="7">
    <source>
        <dbReference type="PROSITE" id="PS51999"/>
    </source>
</evidence>
<evidence type="ECO:0000256" key="1">
    <source>
        <dbReference type="ARBA" id="ARBA00022723"/>
    </source>
</evidence>
<dbReference type="AlphaFoldDB" id="A0AAD8H7W7"/>
<evidence type="ECO:0000313" key="8">
    <source>
        <dbReference type="EMBL" id="KAK1361451.1"/>
    </source>
</evidence>
<gene>
    <name evidence="8" type="ORF">POM88_045925</name>
</gene>
<feature type="coiled-coil region" evidence="5">
    <location>
        <begin position="75"/>
        <end position="102"/>
    </location>
</feature>
<reference evidence="8" key="2">
    <citation type="submission" date="2023-05" db="EMBL/GenBank/DDBJ databases">
        <authorList>
            <person name="Schelkunov M.I."/>
        </authorList>
    </citation>
    <scope>NUCLEOTIDE SEQUENCE</scope>
    <source>
        <strain evidence="8">Hsosn_3</strain>
        <tissue evidence="8">Leaf</tissue>
    </source>
</reference>
<comment type="caution">
    <text evidence="8">The sequence shown here is derived from an EMBL/GenBank/DDBJ whole genome shotgun (WGS) entry which is preliminary data.</text>
</comment>
<keyword evidence="3" id="KW-0862">Zinc</keyword>
<dbReference type="PROSITE" id="PS51999">
    <property type="entry name" value="ZF_GRF"/>
    <property type="match status" value="1"/>
</dbReference>